<feature type="non-terminal residue" evidence="1">
    <location>
        <position position="1"/>
    </location>
</feature>
<reference evidence="1" key="1">
    <citation type="submission" date="2018-06" db="EMBL/GenBank/DDBJ databases">
        <authorList>
            <person name="Zhirakovskaya E."/>
        </authorList>
    </citation>
    <scope>NUCLEOTIDE SEQUENCE</scope>
</reference>
<evidence type="ECO:0000313" key="1">
    <source>
        <dbReference type="EMBL" id="VAW64915.1"/>
    </source>
</evidence>
<gene>
    <name evidence="1" type="ORF">MNBD_GAMMA11-1204</name>
</gene>
<dbReference type="AlphaFoldDB" id="A0A3B0X9F2"/>
<evidence type="ECO:0008006" key="2">
    <source>
        <dbReference type="Google" id="ProtNLM"/>
    </source>
</evidence>
<protein>
    <recommendedName>
        <fullName evidence="2">Chemotaxis protein CheW</fullName>
    </recommendedName>
</protein>
<dbReference type="EMBL" id="UOFG01000241">
    <property type="protein sequence ID" value="VAW64915.1"/>
    <property type="molecule type" value="Genomic_DNA"/>
</dbReference>
<name>A0A3B0X9F2_9ZZZZ</name>
<organism evidence="1">
    <name type="scientific">hydrothermal vent metagenome</name>
    <dbReference type="NCBI Taxonomy" id="652676"/>
    <lineage>
        <taxon>unclassified sequences</taxon>
        <taxon>metagenomes</taxon>
        <taxon>ecological metagenomes</taxon>
    </lineage>
</organism>
<accession>A0A3B0X9F2</accession>
<sequence length="44" mass="4775">SLGNQIQTNFISGMAKVNNKLLILLDIENILSVDELSVVGSMKN</sequence>
<proteinExistence type="predicted"/>